<dbReference type="InParanoid" id="A0A1E7FB21"/>
<dbReference type="AlphaFoldDB" id="A0A1E7FB21"/>
<accession>A0A1E7FB21</accession>
<keyword evidence="4" id="KW-1185">Reference proteome</keyword>
<name>A0A1E7FB21_9STRA</name>
<feature type="non-terminal residue" evidence="3">
    <location>
        <position position="215"/>
    </location>
</feature>
<evidence type="ECO:0000313" key="3">
    <source>
        <dbReference type="EMBL" id="OEU15368.1"/>
    </source>
</evidence>
<organism evidence="3 4">
    <name type="scientific">Fragilariopsis cylindrus CCMP1102</name>
    <dbReference type="NCBI Taxonomy" id="635003"/>
    <lineage>
        <taxon>Eukaryota</taxon>
        <taxon>Sar</taxon>
        <taxon>Stramenopiles</taxon>
        <taxon>Ochrophyta</taxon>
        <taxon>Bacillariophyta</taxon>
        <taxon>Bacillariophyceae</taxon>
        <taxon>Bacillariophycidae</taxon>
        <taxon>Bacillariales</taxon>
        <taxon>Bacillariaceae</taxon>
        <taxon>Fragilariopsis</taxon>
    </lineage>
</organism>
<protein>
    <recommendedName>
        <fullName evidence="2">Peptidase C14 caspase domain-containing protein</fullName>
    </recommendedName>
</protein>
<dbReference type="EMBL" id="KV784359">
    <property type="protein sequence ID" value="OEU15368.1"/>
    <property type="molecule type" value="Genomic_DNA"/>
</dbReference>
<dbReference type="GO" id="GO:0005737">
    <property type="term" value="C:cytoplasm"/>
    <property type="evidence" value="ECO:0007669"/>
    <property type="project" value="TreeGrafter"/>
</dbReference>
<evidence type="ECO:0000259" key="2">
    <source>
        <dbReference type="Pfam" id="PF00656"/>
    </source>
</evidence>
<dbReference type="Gene3D" id="3.40.50.12660">
    <property type="match status" value="1"/>
</dbReference>
<sequence>MNDQSNPSIITWADLLRKMKNEINDIEYVQAPIISSTRKFDLNTPFSLVPESFDKSTGKKRSLLIGCNYHGTEGAELKASHDDIRSMKDYIVNVHGFPETDDMMTILLDDKEHKSPTFTNIVEAFKSLSEQSQPGDSVFIQFAGHGGRILDSPINNNVESYDEIIAPSDYNKSGIIRDTLIYKTLLAPMRYGVHVTVIIDCCDTGMMLDLPYSWS</sequence>
<evidence type="ECO:0000313" key="4">
    <source>
        <dbReference type="Proteomes" id="UP000095751"/>
    </source>
</evidence>
<reference evidence="3 4" key="1">
    <citation type="submission" date="2016-09" db="EMBL/GenBank/DDBJ databases">
        <title>Extensive genetic diversity and differential bi-allelic expression allows diatom success in the polar Southern Ocean.</title>
        <authorList>
            <consortium name="DOE Joint Genome Institute"/>
            <person name="Mock T."/>
            <person name="Otillar R.P."/>
            <person name="Strauss J."/>
            <person name="Dupont C."/>
            <person name="Frickenhaus S."/>
            <person name="Maumus F."/>
            <person name="Mcmullan M."/>
            <person name="Sanges R."/>
            <person name="Schmutz J."/>
            <person name="Toseland A."/>
            <person name="Valas R."/>
            <person name="Veluchamy A."/>
            <person name="Ward B.J."/>
            <person name="Allen A."/>
            <person name="Barry K."/>
            <person name="Falciatore A."/>
            <person name="Ferrante M."/>
            <person name="Fortunato A.E."/>
            <person name="Gloeckner G."/>
            <person name="Gruber A."/>
            <person name="Hipkin R."/>
            <person name="Janech M."/>
            <person name="Kroth P."/>
            <person name="Leese F."/>
            <person name="Lindquist E."/>
            <person name="Lyon B.R."/>
            <person name="Martin J."/>
            <person name="Mayer C."/>
            <person name="Parker M."/>
            <person name="Quesneville H."/>
            <person name="Raymond J."/>
            <person name="Uhlig C."/>
            <person name="Valentin K.U."/>
            <person name="Worden A.Z."/>
            <person name="Armbrust E.V."/>
            <person name="Bowler C."/>
            <person name="Green B."/>
            <person name="Moulton V."/>
            <person name="Van Oosterhout C."/>
            <person name="Grigoriev I."/>
        </authorList>
    </citation>
    <scope>NUCLEOTIDE SEQUENCE [LARGE SCALE GENOMIC DNA]</scope>
    <source>
        <strain evidence="3 4">CCMP1102</strain>
    </source>
</reference>
<proteinExistence type="inferred from homology"/>
<dbReference type="OrthoDB" id="3223806at2759"/>
<gene>
    <name evidence="3" type="ORF">FRACYDRAFT_186966</name>
</gene>
<dbReference type="GO" id="GO:0004197">
    <property type="term" value="F:cysteine-type endopeptidase activity"/>
    <property type="evidence" value="ECO:0007669"/>
    <property type="project" value="InterPro"/>
</dbReference>
<dbReference type="PANTHER" id="PTHR48104">
    <property type="entry name" value="METACASPASE-4"/>
    <property type="match status" value="1"/>
</dbReference>
<dbReference type="PANTHER" id="PTHR48104:SF30">
    <property type="entry name" value="METACASPASE-1"/>
    <property type="match status" value="1"/>
</dbReference>
<evidence type="ECO:0000256" key="1">
    <source>
        <dbReference type="ARBA" id="ARBA00009005"/>
    </source>
</evidence>
<dbReference type="GO" id="GO:0006508">
    <property type="term" value="P:proteolysis"/>
    <property type="evidence" value="ECO:0007669"/>
    <property type="project" value="InterPro"/>
</dbReference>
<comment type="similarity">
    <text evidence="1">Belongs to the peptidase C14B family.</text>
</comment>
<dbReference type="InterPro" id="IPR050452">
    <property type="entry name" value="Metacaspase"/>
</dbReference>
<dbReference type="KEGG" id="fcy:FRACYDRAFT_186966"/>
<dbReference type="Pfam" id="PF00656">
    <property type="entry name" value="Peptidase_C14"/>
    <property type="match status" value="1"/>
</dbReference>
<feature type="domain" description="Peptidase C14 caspase" evidence="2">
    <location>
        <begin position="60"/>
        <end position="208"/>
    </location>
</feature>
<dbReference type="InterPro" id="IPR011600">
    <property type="entry name" value="Pept_C14_caspase"/>
</dbReference>
<dbReference type="Proteomes" id="UP000095751">
    <property type="component" value="Unassembled WGS sequence"/>
</dbReference>